<proteinExistence type="predicted"/>
<evidence type="ECO:0000313" key="1">
    <source>
        <dbReference type="EMBL" id="AOM63335.1"/>
    </source>
</evidence>
<keyword evidence="2" id="KW-1185">Reference proteome</keyword>
<dbReference type="EMBL" id="KX008963">
    <property type="protein sequence ID" value="AOM63335.1"/>
    <property type="molecule type" value="Genomic_DNA"/>
</dbReference>
<dbReference type="Proteomes" id="UP000232488">
    <property type="component" value="Segment"/>
</dbReference>
<accession>A0A1C9C4W9</accession>
<dbReference type="OrthoDB" id="39288at10239"/>
<organism evidence="1 2">
    <name type="scientific">Heterosigma akashiwo virus 01</name>
    <name type="common">HaV01</name>
    <dbReference type="NCBI Taxonomy" id="97195"/>
    <lineage>
        <taxon>Viruses</taxon>
        <taxon>Varidnaviria</taxon>
        <taxon>Bamfordvirae</taxon>
        <taxon>Nucleocytoviricota</taxon>
        <taxon>Megaviricetes</taxon>
        <taxon>Algavirales</taxon>
        <taxon>Phycodnaviridae</taxon>
        <taxon>Raphidovirus</taxon>
        <taxon>Raphidovirus japonicum</taxon>
    </lineage>
</organism>
<sequence>MIINYLTLFSFILIVIILFTHSNSKLQTLELTMLQMVKKIELEKLQCLGADDNILKKIELVYEQLEHIAEQYYKDNNNKKVFRLLTCSECVRPEVKQIVFRTRDANSTINIMKLAKVWIEKQE</sequence>
<reference evidence="1 2" key="1">
    <citation type="submission" date="2016-03" db="EMBL/GenBank/DDBJ databases">
        <title>Genome sequences of a Phycodnavirus, Heterosigma akashiwo virus strain 53.</title>
        <authorList>
            <person name="Ueki S."/>
            <person name="Ogura Y."/>
            <person name="Hayashi T."/>
        </authorList>
    </citation>
    <scope>NUCLEOTIDE SEQUENCE [LARGE SCALE GENOMIC DNA]</scope>
    <source>
        <strain evidence="1">HaV53</strain>
    </source>
</reference>
<dbReference type="KEGG" id="vg:37618385"/>
<name>A0A1C9C4W9_HAV01</name>
<evidence type="ECO:0000313" key="2">
    <source>
        <dbReference type="Proteomes" id="UP000232488"/>
    </source>
</evidence>
<dbReference type="RefSeq" id="YP_009507401.1">
    <property type="nucleotide sequence ID" value="NC_038553.1"/>
</dbReference>
<protein>
    <submittedName>
        <fullName evidence="1">Uncharacterized protein</fullName>
    </submittedName>
</protein>
<dbReference type="GeneID" id="37618385"/>
<organismHost>
    <name type="scientific">Heterosigma akashiwo</name>
    <name type="common">Chromophytic alga</name>
    <name type="synonym">Heterosigma carterae</name>
    <dbReference type="NCBI Taxonomy" id="2829"/>
</organismHost>
<gene>
    <name evidence="1" type="primary">HaV53_ORF4</name>
</gene>